<dbReference type="OrthoDB" id="3237746at2759"/>
<feature type="region of interest" description="Disordered" evidence="1">
    <location>
        <begin position="97"/>
        <end position="152"/>
    </location>
</feature>
<dbReference type="AlphaFoldDB" id="A0A0C9YRB4"/>
<feature type="compositionally biased region" description="Acidic residues" evidence="1">
    <location>
        <begin position="115"/>
        <end position="125"/>
    </location>
</feature>
<sequence length="152" mass="17950">MAYIAQQHLDGFDKAIQHAIKCKAAFDKHILQWHPGEVVFEKGHLIQIYWSDTDYTFKTDHKLIPKWSQPHQVTEWLHNSYRLETLRGTLLPGEYKQDEYMKHMHNAQGEKERDEENEVEETTESEGEHEHEVEGSDRGESQSRSNEDITLF</sequence>
<feature type="compositionally biased region" description="Basic and acidic residues" evidence="1">
    <location>
        <begin position="97"/>
        <end position="114"/>
    </location>
</feature>
<evidence type="ECO:0000256" key="1">
    <source>
        <dbReference type="SAM" id="MobiDB-lite"/>
    </source>
</evidence>
<evidence type="ECO:0000313" key="3">
    <source>
        <dbReference type="Proteomes" id="UP000054018"/>
    </source>
</evidence>
<name>A0A0C9YRB4_9AGAM</name>
<proteinExistence type="predicted"/>
<reference evidence="2 3" key="1">
    <citation type="submission" date="2014-04" db="EMBL/GenBank/DDBJ databases">
        <authorList>
            <consortium name="DOE Joint Genome Institute"/>
            <person name="Kuo A."/>
            <person name="Kohler A."/>
            <person name="Costa M.D."/>
            <person name="Nagy L.G."/>
            <person name="Floudas D."/>
            <person name="Copeland A."/>
            <person name="Barry K.W."/>
            <person name="Cichocki N."/>
            <person name="Veneault-Fourrey C."/>
            <person name="LaButti K."/>
            <person name="Lindquist E.A."/>
            <person name="Lipzen A."/>
            <person name="Lundell T."/>
            <person name="Morin E."/>
            <person name="Murat C."/>
            <person name="Sun H."/>
            <person name="Tunlid A."/>
            <person name="Henrissat B."/>
            <person name="Grigoriev I.V."/>
            <person name="Hibbett D.S."/>
            <person name="Martin F."/>
            <person name="Nordberg H.P."/>
            <person name="Cantor M.N."/>
            <person name="Hua S.X."/>
        </authorList>
    </citation>
    <scope>NUCLEOTIDE SEQUENCE [LARGE SCALE GENOMIC DNA]</scope>
    <source>
        <strain evidence="2 3">441</strain>
    </source>
</reference>
<reference evidence="3" key="2">
    <citation type="submission" date="2015-01" db="EMBL/GenBank/DDBJ databases">
        <title>Evolutionary Origins and Diversification of the Mycorrhizal Mutualists.</title>
        <authorList>
            <consortium name="DOE Joint Genome Institute"/>
            <consortium name="Mycorrhizal Genomics Consortium"/>
            <person name="Kohler A."/>
            <person name="Kuo A."/>
            <person name="Nagy L.G."/>
            <person name="Floudas D."/>
            <person name="Copeland A."/>
            <person name="Barry K.W."/>
            <person name="Cichocki N."/>
            <person name="Veneault-Fourrey C."/>
            <person name="LaButti K."/>
            <person name="Lindquist E.A."/>
            <person name="Lipzen A."/>
            <person name="Lundell T."/>
            <person name="Morin E."/>
            <person name="Murat C."/>
            <person name="Riley R."/>
            <person name="Ohm R."/>
            <person name="Sun H."/>
            <person name="Tunlid A."/>
            <person name="Henrissat B."/>
            <person name="Grigoriev I.V."/>
            <person name="Hibbett D.S."/>
            <person name="Martin F."/>
        </authorList>
    </citation>
    <scope>NUCLEOTIDE SEQUENCE [LARGE SCALE GENOMIC DNA]</scope>
    <source>
        <strain evidence="3">441</strain>
    </source>
</reference>
<organism evidence="2 3">
    <name type="scientific">Pisolithus microcarpus 441</name>
    <dbReference type="NCBI Taxonomy" id="765257"/>
    <lineage>
        <taxon>Eukaryota</taxon>
        <taxon>Fungi</taxon>
        <taxon>Dikarya</taxon>
        <taxon>Basidiomycota</taxon>
        <taxon>Agaricomycotina</taxon>
        <taxon>Agaricomycetes</taxon>
        <taxon>Agaricomycetidae</taxon>
        <taxon>Boletales</taxon>
        <taxon>Sclerodermatineae</taxon>
        <taxon>Pisolithaceae</taxon>
        <taxon>Pisolithus</taxon>
    </lineage>
</organism>
<evidence type="ECO:0000313" key="2">
    <source>
        <dbReference type="EMBL" id="KIK19186.1"/>
    </source>
</evidence>
<dbReference type="EMBL" id="KN833789">
    <property type="protein sequence ID" value="KIK19186.1"/>
    <property type="molecule type" value="Genomic_DNA"/>
</dbReference>
<dbReference type="HOGENOM" id="CLU_117470_0_0_1"/>
<accession>A0A0C9YRB4</accession>
<protein>
    <submittedName>
        <fullName evidence="2">Uncharacterized protein</fullName>
    </submittedName>
</protein>
<gene>
    <name evidence="2" type="ORF">PISMIDRAFT_683458</name>
</gene>
<feature type="compositionally biased region" description="Basic and acidic residues" evidence="1">
    <location>
        <begin position="126"/>
        <end position="152"/>
    </location>
</feature>
<dbReference type="Proteomes" id="UP000054018">
    <property type="component" value="Unassembled WGS sequence"/>
</dbReference>
<keyword evidence="3" id="KW-1185">Reference proteome</keyword>